<reference evidence="12 13" key="1">
    <citation type="submission" date="2019-11" db="EMBL/GenBank/DDBJ databases">
        <title>Type strains purchased from KCTC, JCM and DSMZ.</title>
        <authorList>
            <person name="Lu H."/>
        </authorList>
    </citation>
    <scope>NUCLEOTIDE SEQUENCE [LARGE SCALE GENOMIC DNA]</scope>
    <source>
        <strain evidence="12 13">KCTC 42409</strain>
    </source>
</reference>
<feature type="binding site" evidence="10">
    <location>
        <position position="199"/>
    </location>
    <ligand>
        <name>Mn(2+)</name>
        <dbReference type="ChEBI" id="CHEBI:29035"/>
        <label>2</label>
    </ligand>
</feature>
<evidence type="ECO:0000313" key="12">
    <source>
        <dbReference type="EMBL" id="MTW04591.1"/>
    </source>
</evidence>
<keyword evidence="1 10" id="KW-1003">Cell membrane</keyword>
<keyword evidence="9 10" id="KW-0464">Manganese</keyword>
<dbReference type="GO" id="GO:0019897">
    <property type="term" value="C:extrinsic component of plasma membrane"/>
    <property type="evidence" value="ECO:0007669"/>
    <property type="project" value="UniProtKB-UniRule"/>
</dbReference>
<evidence type="ECO:0000256" key="2">
    <source>
        <dbReference type="ARBA" id="ARBA00022516"/>
    </source>
</evidence>
<keyword evidence="4 10" id="KW-0441">Lipid A biosynthesis</keyword>
<evidence type="ECO:0000256" key="5">
    <source>
        <dbReference type="ARBA" id="ARBA00022723"/>
    </source>
</evidence>
<dbReference type="GO" id="GO:0008758">
    <property type="term" value="F:UDP-2,3-diacylglucosamine hydrolase activity"/>
    <property type="evidence" value="ECO:0007669"/>
    <property type="project" value="UniProtKB-UniRule"/>
</dbReference>
<feature type="binding site" evidence="10">
    <location>
        <position position="11"/>
    </location>
    <ligand>
        <name>Mn(2+)</name>
        <dbReference type="ChEBI" id="CHEBI:29035"/>
        <label>1</label>
    </ligand>
</feature>
<dbReference type="SUPFAM" id="SSF56300">
    <property type="entry name" value="Metallo-dependent phosphatases"/>
    <property type="match status" value="1"/>
</dbReference>
<dbReference type="InterPro" id="IPR043461">
    <property type="entry name" value="LpxH-like"/>
</dbReference>
<dbReference type="RefSeq" id="WP_155440946.1">
    <property type="nucleotide sequence ID" value="NZ_WNLA01000016.1"/>
</dbReference>
<dbReference type="Gene3D" id="3.60.21.10">
    <property type="match status" value="1"/>
</dbReference>
<evidence type="ECO:0000256" key="9">
    <source>
        <dbReference type="ARBA" id="ARBA00023211"/>
    </source>
</evidence>
<dbReference type="OrthoDB" id="9783283at2"/>
<comment type="caution">
    <text evidence="10">Lacks conserved residue(s) required for the propagation of feature annotation.</text>
</comment>
<dbReference type="GO" id="GO:0030145">
    <property type="term" value="F:manganese ion binding"/>
    <property type="evidence" value="ECO:0007669"/>
    <property type="project" value="UniProtKB-UniRule"/>
</dbReference>
<comment type="cofactor">
    <cofactor evidence="10">
        <name>Mn(2+)</name>
        <dbReference type="ChEBI" id="CHEBI:29035"/>
    </cofactor>
    <text evidence="10">Binds 2 Mn(2+) ions per subunit in a binuclear metal center.</text>
</comment>
<keyword evidence="2 10" id="KW-0444">Lipid biosynthesis</keyword>
<feature type="binding site" evidence="10">
    <location>
        <position position="171"/>
    </location>
    <ligand>
        <name>substrate</name>
    </ligand>
</feature>
<evidence type="ECO:0000256" key="1">
    <source>
        <dbReference type="ARBA" id="ARBA00022475"/>
    </source>
</evidence>
<keyword evidence="13" id="KW-1185">Reference proteome</keyword>
<evidence type="ECO:0000313" key="13">
    <source>
        <dbReference type="Proteomes" id="UP000484015"/>
    </source>
</evidence>
<feature type="binding site" evidence="10">
    <location>
        <position position="201"/>
    </location>
    <ligand>
        <name>Mn(2+)</name>
        <dbReference type="ChEBI" id="CHEBI:29035"/>
        <label>1</label>
    </ligand>
</feature>
<feature type="binding site" evidence="10">
    <location>
        <begin position="83"/>
        <end position="84"/>
    </location>
    <ligand>
        <name>substrate</name>
    </ligand>
</feature>
<dbReference type="GO" id="GO:0009245">
    <property type="term" value="P:lipid A biosynthetic process"/>
    <property type="evidence" value="ECO:0007669"/>
    <property type="project" value="UniProtKB-UniRule"/>
</dbReference>
<dbReference type="InterPro" id="IPR004843">
    <property type="entry name" value="Calcineurin-like_PHP"/>
</dbReference>
<feature type="binding site" evidence="10">
    <location>
        <position position="44"/>
    </location>
    <ligand>
        <name>Mn(2+)</name>
        <dbReference type="ChEBI" id="CHEBI:29035"/>
        <label>1</label>
    </ligand>
</feature>
<evidence type="ECO:0000256" key="6">
    <source>
        <dbReference type="ARBA" id="ARBA00022801"/>
    </source>
</evidence>
<dbReference type="Pfam" id="PF00149">
    <property type="entry name" value="Metallophos"/>
    <property type="match status" value="1"/>
</dbReference>
<dbReference type="PANTHER" id="PTHR34990:SF1">
    <property type="entry name" value="UDP-2,3-DIACYLGLUCOSAMINE HYDROLASE"/>
    <property type="match status" value="1"/>
</dbReference>
<feature type="binding site" evidence="10">
    <location>
        <position position="44"/>
    </location>
    <ligand>
        <name>Mn(2+)</name>
        <dbReference type="ChEBI" id="CHEBI:29035"/>
        <label>2</label>
    </ligand>
</feature>
<dbReference type="NCBIfam" id="TIGR01854">
    <property type="entry name" value="lipid_A_lpxH"/>
    <property type="match status" value="1"/>
</dbReference>
<evidence type="ECO:0000256" key="10">
    <source>
        <dbReference type="HAMAP-Rule" id="MF_00575"/>
    </source>
</evidence>
<organism evidence="12 13">
    <name type="scientific">Pseudoduganella ginsengisoli</name>
    <dbReference type="NCBI Taxonomy" id="1462440"/>
    <lineage>
        <taxon>Bacteria</taxon>
        <taxon>Pseudomonadati</taxon>
        <taxon>Pseudomonadota</taxon>
        <taxon>Betaproteobacteria</taxon>
        <taxon>Burkholderiales</taxon>
        <taxon>Oxalobacteraceae</taxon>
        <taxon>Telluria group</taxon>
        <taxon>Pseudoduganella</taxon>
    </lineage>
</organism>
<keyword evidence="7 10" id="KW-0443">Lipid metabolism</keyword>
<dbReference type="GO" id="GO:0005737">
    <property type="term" value="C:cytoplasm"/>
    <property type="evidence" value="ECO:0007669"/>
    <property type="project" value="InterPro"/>
</dbReference>
<comment type="catalytic activity">
    <reaction evidence="10">
        <text>UDP-2-N,3-O-bis[(3R)-3-hydroxytetradecanoyl]-alpha-D-glucosamine + H2O = 2-N,3-O-bis[(3R)-3-hydroxytetradecanoyl]-alpha-D-glucosaminyl 1-phosphate + UMP + 2 H(+)</text>
        <dbReference type="Rhea" id="RHEA:25213"/>
        <dbReference type="ChEBI" id="CHEBI:15377"/>
        <dbReference type="ChEBI" id="CHEBI:15378"/>
        <dbReference type="ChEBI" id="CHEBI:57865"/>
        <dbReference type="ChEBI" id="CHEBI:57957"/>
        <dbReference type="ChEBI" id="CHEBI:78847"/>
        <dbReference type="EC" id="3.6.1.54"/>
    </reaction>
</comment>
<comment type="caution">
    <text evidence="12">The sequence shown here is derived from an EMBL/GenBank/DDBJ whole genome shotgun (WGS) entry which is preliminary data.</text>
</comment>
<feature type="binding site" evidence="10">
    <location>
        <position position="83"/>
    </location>
    <ligand>
        <name>Mn(2+)</name>
        <dbReference type="ChEBI" id="CHEBI:29035"/>
        <label>2</label>
    </ligand>
</feature>
<comment type="subcellular location">
    <subcellularLocation>
        <location evidence="10">Cell inner membrane</location>
        <topology evidence="10">Peripheral membrane protein</topology>
        <orientation evidence="10">Cytoplasmic side</orientation>
    </subcellularLocation>
</comment>
<keyword evidence="3 10" id="KW-0997">Cell inner membrane</keyword>
<dbReference type="InterPro" id="IPR010138">
    <property type="entry name" value="UDP-diacylglucosamine_Hdrlase"/>
</dbReference>
<dbReference type="CDD" id="cd07398">
    <property type="entry name" value="MPP_YbbF-LpxH"/>
    <property type="match status" value="1"/>
</dbReference>
<dbReference type="PANTHER" id="PTHR34990">
    <property type="entry name" value="UDP-2,3-DIACYLGLUCOSAMINE HYDROLASE-RELATED"/>
    <property type="match status" value="1"/>
</dbReference>
<dbReference type="Proteomes" id="UP000484015">
    <property type="component" value="Unassembled WGS sequence"/>
</dbReference>
<dbReference type="EMBL" id="WNLA01000016">
    <property type="protein sequence ID" value="MTW04591.1"/>
    <property type="molecule type" value="Genomic_DNA"/>
</dbReference>
<evidence type="ECO:0000259" key="11">
    <source>
        <dbReference type="Pfam" id="PF00149"/>
    </source>
</evidence>
<protein>
    <recommendedName>
        <fullName evidence="10">UDP-2,3-diacylglucosamine hydrolase</fullName>
        <ecNumber evidence="10">3.6.1.54</ecNumber>
    </recommendedName>
    <alternativeName>
        <fullName evidence="10">UDP-2,3-diacylglucosamine diphosphatase</fullName>
    </alternativeName>
</protein>
<sequence>MSAPLALFISDLHLQPAQPAITAAFHRFMEQQAPHAQQLYLLGDIFEYWAGDDDLGDAYHQDIIAAIRKISDAGIAVYWIAGNRDFLAGDAFAAAAGLTLLPETWVADIGGQRIVLLHGDAQCTDDVKYMAFRAQVRDPAWQQQFLAMPLAQRKAIIAGLRENSQKEHTTKSYEVMDVTPQAIAAVFEQTGATIMIHGHTHRPALHHVDGTRRYVLPDWEPQAQPPRGGWIAVHADGAIVRYALDGSVIA</sequence>
<keyword evidence="6 10" id="KW-0378">Hydrolase</keyword>
<dbReference type="NCBIfam" id="NF003743">
    <property type="entry name" value="PRK05340.1"/>
    <property type="match status" value="1"/>
</dbReference>
<accession>A0A6L6Q5N2</accession>
<dbReference type="EC" id="3.6.1.54" evidence="10"/>
<comment type="similarity">
    <text evidence="10">Belongs to the LpxH family.</text>
</comment>
<feature type="binding site" evidence="10">
    <location>
        <position position="13"/>
    </location>
    <ligand>
        <name>Mn(2+)</name>
        <dbReference type="ChEBI" id="CHEBI:29035"/>
        <label>1</label>
    </ligand>
</feature>
<evidence type="ECO:0000256" key="3">
    <source>
        <dbReference type="ARBA" id="ARBA00022519"/>
    </source>
</evidence>
<keyword evidence="8 10" id="KW-0472">Membrane</keyword>
<keyword evidence="5 10" id="KW-0479">Metal-binding</keyword>
<evidence type="ECO:0000256" key="8">
    <source>
        <dbReference type="ARBA" id="ARBA00023136"/>
    </source>
</evidence>
<feature type="binding site" evidence="10">
    <location>
        <position position="126"/>
    </location>
    <ligand>
        <name>substrate</name>
    </ligand>
</feature>
<feature type="binding site" evidence="10">
    <location>
        <position position="164"/>
    </location>
    <ligand>
        <name>substrate</name>
    </ligand>
</feature>
<feature type="domain" description="Calcineurin-like phosphoesterase" evidence="11">
    <location>
        <begin position="7"/>
        <end position="203"/>
    </location>
</feature>
<dbReference type="UniPathway" id="UPA00359">
    <property type="reaction ID" value="UER00480"/>
</dbReference>
<gene>
    <name evidence="10" type="primary">lpxH</name>
    <name evidence="12" type="ORF">GM668_21190</name>
</gene>
<proteinExistence type="inferred from homology"/>
<evidence type="ECO:0000256" key="4">
    <source>
        <dbReference type="ARBA" id="ARBA00022556"/>
    </source>
</evidence>
<evidence type="ECO:0000256" key="7">
    <source>
        <dbReference type="ARBA" id="ARBA00023098"/>
    </source>
</evidence>
<feature type="binding site" evidence="10">
    <location>
        <position position="199"/>
    </location>
    <ligand>
        <name>substrate</name>
    </ligand>
</feature>
<dbReference type="HAMAP" id="MF_00575">
    <property type="entry name" value="LpxH"/>
    <property type="match status" value="1"/>
</dbReference>
<comment type="function">
    <text evidence="10">Hydrolyzes the pyrophosphate bond of UDP-2,3-diacylglucosamine to yield 2,3-diacylglucosamine 1-phosphate (lipid X) and UMP by catalyzing the attack of water at the alpha-P atom. Involved in the biosynthesis of lipid A, a phosphorylated glycolipid that anchors the lipopolysaccharide to the outer membrane of the cell.</text>
</comment>
<comment type="pathway">
    <text evidence="10">Glycolipid biosynthesis; lipid IV(A) biosynthesis; lipid IV(A) from (3R)-3-hydroxytetradecanoyl-[acyl-carrier-protein] and UDP-N-acetyl-alpha-D-glucosamine: step 4/6.</text>
</comment>
<dbReference type="AlphaFoldDB" id="A0A6L6Q5N2"/>
<dbReference type="InterPro" id="IPR029052">
    <property type="entry name" value="Metallo-depent_PP-like"/>
</dbReference>
<name>A0A6L6Q5N2_9BURK</name>
<feature type="binding site" evidence="10">
    <location>
        <position position="118"/>
    </location>
    <ligand>
        <name>Mn(2+)</name>
        <dbReference type="ChEBI" id="CHEBI:29035"/>
        <label>2</label>
    </ligand>
</feature>